<keyword evidence="5" id="KW-0762">Sugar transport</keyword>
<evidence type="ECO:0000256" key="2">
    <source>
        <dbReference type="ARBA" id="ARBA00022448"/>
    </source>
</evidence>
<dbReference type="InterPro" id="IPR006059">
    <property type="entry name" value="SBP"/>
</dbReference>
<feature type="chain" id="PRO_5014851143" evidence="4">
    <location>
        <begin position="29"/>
        <end position="419"/>
    </location>
</feature>
<dbReference type="RefSeq" id="WP_100343394.1">
    <property type="nucleotide sequence ID" value="NZ_PGFB01000001.1"/>
</dbReference>
<sequence>MTTTRWRGARVGAAIAAAGLMVSLAACSSGGSGGGPSDGGGDAAGLTMLIGSSGEAETAAVEAATKAWADENGTSVEVVAASDLTQQLGQGFSGGNPPDVFYMSWDQFQTYASQQYLEPYAEDLANADAFYPSLKDAFSFDDTFYCAPKDFSTLGLVINTDLWAAAGLTDADIPTDWASLEAAATKLTAGGVTGLSFGPEYARIGVFMNQAGGELVSDDGTTVTADTPENVAGLTEVQKMLTAGTLKFPSALDSGWSGEAFGKGQAAMVIEGPWINGGLAADFPDVNYRIAELPAGPGGQSTFTFSNCWGIPAASDTLDQATSLVEFLTSDEQQLAFADAFGVIPSTESGAAEYATKYPENAAFVTGNDYAVSPVAFAGAAAVITDFNSELEGLATGDPASILANLQTNLQAALDEANG</sequence>
<dbReference type="Pfam" id="PF13416">
    <property type="entry name" value="SBP_bac_8"/>
    <property type="match status" value="1"/>
</dbReference>
<dbReference type="GO" id="GO:0042956">
    <property type="term" value="P:maltodextrin transmembrane transport"/>
    <property type="evidence" value="ECO:0007669"/>
    <property type="project" value="TreeGrafter"/>
</dbReference>
<keyword evidence="3 4" id="KW-0732">Signal</keyword>
<feature type="signal peptide" evidence="4">
    <location>
        <begin position="1"/>
        <end position="28"/>
    </location>
</feature>
<dbReference type="EMBL" id="PGFB01000001">
    <property type="protein sequence ID" value="PJJ65506.1"/>
    <property type="molecule type" value="Genomic_DNA"/>
</dbReference>
<evidence type="ECO:0000313" key="5">
    <source>
        <dbReference type="EMBL" id="PJJ65506.1"/>
    </source>
</evidence>
<evidence type="ECO:0000256" key="3">
    <source>
        <dbReference type="ARBA" id="ARBA00022729"/>
    </source>
</evidence>
<dbReference type="AlphaFoldDB" id="A0A2M9C4R1"/>
<dbReference type="GO" id="GO:0055052">
    <property type="term" value="C:ATP-binding cassette (ABC) transporter complex, substrate-binding subunit-containing"/>
    <property type="evidence" value="ECO:0007669"/>
    <property type="project" value="TreeGrafter"/>
</dbReference>
<dbReference type="PANTHER" id="PTHR30061:SF50">
    <property type="entry name" value="MALTOSE_MALTODEXTRIN-BINDING PERIPLASMIC PROTEIN"/>
    <property type="match status" value="1"/>
</dbReference>
<dbReference type="Proteomes" id="UP000230161">
    <property type="component" value="Unassembled WGS sequence"/>
</dbReference>
<dbReference type="PANTHER" id="PTHR30061">
    <property type="entry name" value="MALTOSE-BINDING PERIPLASMIC PROTEIN"/>
    <property type="match status" value="1"/>
</dbReference>
<comment type="caution">
    <text evidence="5">The sequence shown here is derived from an EMBL/GenBank/DDBJ whole genome shotgun (WGS) entry which is preliminary data.</text>
</comment>
<reference evidence="5 6" key="1">
    <citation type="submission" date="2017-11" db="EMBL/GenBank/DDBJ databases">
        <title>Genomic Encyclopedia of Archaeal and Bacterial Type Strains, Phase II (KMG-II): From Individual Species to Whole Genera.</title>
        <authorList>
            <person name="Goeker M."/>
        </authorList>
    </citation>
    <scope>NUCLEOTIDE SEQUENCE [LARGE SCALE GENOMIC DNA]</scope>
    <source>
        <strain evidence="5 6">DSM 25625</strain>
    </source>
</reference>
<comment type="similarity">
    <text evidence="1">Belongs to the bacterial solute-binding protein 1 family.</text>
</comment>
<protein>
    <submittedName>
        <fullName evidence="5">Multiple sugar transport system substrate-binding protein</fullName>
    </submittedName>
</protein>
<dbReference type="Gene3D" id="3.40.190.10">
    <property type="entry name" value="Periplasmic binding protein-like II"/>
    <property type="match status" value="1"/>
</dbReference>
<keyword evidence="6" id="KW-1185">Reference proteome</keyword>
<dbReference type="GO" id="GO:0015768">
    <property type="term" value="P:maltose transport"/>
    <property type="evidence" value="ECO:0007669"/>
    <property type="project" value="TreeGrafter"/>
</dbReference>
<organism evidence="5 6">
    <name type="scientific">Compostimonas suwonensis</name>
    <dbReference type="NCBI Taxonomy" id="1048394"/>
    <lineage>
        <taxon>Bacteria</taxon>
        <taxon>Bacillati</taxon>
        <taxon>Actinomycetota</taxon>
        <taxon>Actinomycetes</taxon>
        <taxon>Micrococcales</taxon>
        <taxon>Microbacteriaceae</taxon>
        <taxon>Compostimonas</taxon>
    </lineage>
</organism>
<proteinExistence type="inferred from homology"/>
<evidence type="ECO:0000313" key="6">
    <source>
        <dbReference type="Proteomes" id="UP000230161"/>
    </source>
</evidence>
<keyword evidence="2" id="KW-0813">Transport</keyword>
<accession>A0A2M9C4R1</accession>
<dbReference type="PROSITE" id="PS51257">
    <property type="entry name" value="PROKAR_LIPOPROTEIN"/>
    <property type="match status" value="1"/>
</dbReference>
<dbReference type="OrthoDB" id="366726at2"/>
<gene>
    <name evidence="5" type="ORF">CLV54_0539</name>
</gene>
<dbReference type="SUPFAM" id="SSF53850">
    <property type="entry name" value="Periplasmic binding protein-like II"/>
    <property type="match status" value="1"/>
</dbReference>
<evidence type="ECO:0000256" key="1">
    <source>
        <dbReference type="ARBA" id="ARBA00008520"/>
    </source>
</evidence>
<evidence type="ECO:0000256" key="4">
    <source>
        <dbReference type="SAM" id="SignalP"/>
    </source>
</evidence>
<dbReference type="GO" id="GO:1901982">
    <property type="term" value="F:maltose binding"/>
    <property type="evidence" value="ECO:0007669"/>
    <property type="project" value="TreeGrafter"/>
</dbReference>
<name>A0A2M9C4R1_9MICO</name>